<evidence type="ECO:0000313" key="3">
    <source>
        <dbReference type="Proteomes" id="UP000648239"/>
    </source>
</evidence>
<feature type="region of interest" description="Disordered" evidence="1">
    <location>
        <begin position="311"/>
        <end position="393"/>
    </location>
</feature>
<sequence length="489" mass="53284">MKSQEEQQVRAQVEEIRGRLQDLTDDLHVVDGEVESLGPQRMHHELLERACNSLEQLGELGAAPLFWGDQIAPDRVDERLSTVRHTVSTFQSQLVELDERRQEILDRIGDEKENLEILGEDLDEILVAEERKKNEWIVERDISALPRRVQRMAWARGGEDDRRFHKTLASALMTGLLFGAVLPLIDLPLPAPFIPDEMPRRLAQLVRQEQIKRSTPPPPETYPEDSPLEKEQQKPENEPEPPEEPDPQAMADAEPQVPLEGPVTADPGPPGPAGEPRQAVQKAGILAFRDKFASLAQDKVDPRLGADARFGDTDDVSSSAMPTRSMLTTNAPGSSGGINIGSLSRNVGGGGGSGGGGGGIQGVPVGRATSTIASIGGGGGGGRPLARGGPGLSRTDEEIQIVFDRYKASFYRLYNRELRKDTTLRGQMVLRLTIEPDGSVSMCKLQSSDMNAPTLADQVVARVRTINFGAKEEVQTVTIVYPIDFLPAA</sequence>
<organism evidence="2 3">
    <name type="scientific">Candidatus Polarisedimenticola svalbardensis</name>
    <dbReference type="NCBI Taxonomy" id="2886004"/>
    <lineage>
        <taxon>Bacteria</taxon>
        <taxon>Pseudomonadati</taxon>
        <taxon>Acidobacteriota</taxon>
        <taxon>Candidatus Polarisedimenticolia</taxon>
        <taxon>Candidatus Polarisedimenticolales</taxon>
        <taxon>Candidatus Polarisedimenticolaceae</taxon>
        <taxon>Candidatus Polarisedimenticola</taxon>
    </lineage>
</organism>
<feature type="compositionally biased region" description="Gly residues" evidence="1">
    <location>
        <begin position="347"/>
        <end position="361"/>
    </location>
</feature>
<dbReference type="AlphaFoldDB" id="A0A8J6XZI5"/>
<comment type="caution">
    <text evidence="2">The sequence shown here is derived from an EMBL/GenBank/DDBJ whole genome shotgun (WGS) entry which is preliminary data.</text>
</comment>
<feature type="compositionally biased region" description="Polar residues" evidence="1">
    <location>
        <begin position="316"/>
        <end position="332"/>
    </location>
</feature>
<feature type="compositionally biased region" description="Gly residues" evidence="1">
    <location>
        <begin position="375"/>
        <end position="391"/>
    </location>
</feature>
<dbReference type="EMBL" id="JACXWD010000027">
    <property type="protein sequence ID" value="MBD3868290.1"/>
    <property type="molecule type" value="Genomic_DNA"/>
</dbReference>
<dbReference type="Proteomes" id="UP000648239">
    <property type="component" value="Unassembled WGS sequence"/>
</dbReference>
<gene>
    <name evidence="2" type="ORF">IFK94_09205</name>
</gene>
<evidence type="ECO:0000256" key="1">
    <source>
        <dbReference type="SAM" id="MobiDB-lite"/>
    </source>
</evidence>
<accession>A0A8J6XZI5</accession>
<reference evidence="2 3" key="1">
    <citation type="submission" date="2020-08" db="EMBL/GenBank/DDBJ databases">
        <title>Acidobacteriota in marine sediments use diverse sulfur dissimilation pathways.</title>
        <authorList>
            <person name="Wasmund K."/>
        </authorList>
    </citation>
    <scope>NUCLEOTIDE SEQUENCE [LARGE SCALE GENOMIC DNA]</scope>
    <source>
        <strain evidence="2">MAG AM4</strain>
    </source>
</reference>
<feature type="region of interest" description="Disordered" evidence="1">
    <location>
        <begin position="208"/>
        <end position="280"/>
    </location>
</feature>
<protein>
    <submittedName>
        <fullName evidence="2">AgmX/PglI C-terminal domain-containing protein</fullName>
    </submittedName>
</protein>
<name>A0A8J6XZI5_9BACT</name>
<dbReference type="InterPro" id="IPR049806">
    <property type="entry name" value="MasK-like_C"/>
</dbReference>
<feature type="compositionally biased region" description="Basic and acidic residues" evidence="1">
    <location>
        <begin position="227"/>
        <end position="237"/>
    </location>
</feature>
<evidence type="ECO:0000313" key="2">
    <source>
        <dbReference type="EMBL" id="MBD3868290.1"/>
    </source>
</evidence>
<feature type="compositionally biased region" description="Low complexity" evidence="1">
    <location>
        <begin position="247"/>
        <end position="266"/>
    </location>
</feature>
<dbReference type="NCBIfam" id="NF033768">
    <property type="entry name" value="myxo_SS_tail"/>
    <property type="match status" value="1"/>
</dbReference>
<proteinExistence type="predicted"/>